<dbReference type="InterPro" id="IPR004090">
    <property type="entry name" value="Chemotax_Me-accpt_rcpt"/>
</dbReference>
<dbReference type="PRINTS" id="PR00260">
    <property type="entry name" value="CHEMTRNSDUCR"/>
</dbReference>
<dbReference type="Gene3D" id="3.30.450.20">
    <property type="entry name" value="PAS domain"/>
    <property type="match status" value="1"/>
</dbReference>
<keyword evidence="6" id="KW-0812">Transmembrane</keyword>
<evidence type="ECO:0000256" key="1">
    <source>
        <dbReference type="ARBA" id="ARBA00004370"/>
    </source>
</evidence>
<evidence type="ECO:0000313" key="10">
    <source>
        <dbReference type="Proteomes" id="UP001595548"/>
    </source>
</evidence>
<accession>A0ABV7HMS2</accession>
<dbReference type="PANTHER" id="PTHR32089">
    <property type="entry name" value="METHYL-ACCEPTING CHEMOTAXIS PROTEIN MCPB"/>
    <property type="match status" value="1"/>
</dbReference>
<dbReference type="Pfam" id="PF08447">
    <property type="entry name" value="PAS_3"/>
    <property type="match status" value="1"/>
</dbReference>
<dbReference type="InterPro" id="IPR035965">
    <property type="entry name" value="PAS-like_dom_sf"/>
</dbReference>
<gene>
    <name evidence="9" type="ORF">ACFOEB_08100</name>
</gene>
<feature type="transmembrane region" description="Helical" evidence="6">
    <location>
        <begin position="152"/>
        <end position="170"/>
    </location>
</feature>
<dbReference type="Gene3D" id="1.10.287.950">
    <property type="entry name" value="Methyl-accepting chemotaxis protein"/>
    <property type="match status" value="1"/>
</dbReference>
<keyword evidence="5" id="KW-0175">Coiled coil</keyword>
<dbReference type="CDD" id="cd11386">
    <property type="entry name" value="MCP_signal"/>
    <property type="match status" value="1"/>
</dbReference>
<dbReference type="Pfam" id="PF00015">
    <property type="entry name" value="MCPsignal"/>
    <property type="match status" value="1"/>
</dbReference>
<evidence type="ECO:0000256" key="4">
    <source>
        <dbReference type="PROSITE-ProRule" id="PRU00284"/>
    </source>
</evidence>
<feature type="domain" description="Methyl-accepting transducer" evidence="7">
    <location>
        <begin position="251"/>
        <end position="487"/>
    </location>
</feature>
<dbReference type="PROSITE" id="PS50111">
    <property type="entry name" value="CHEMOTAXIS_TRANSDUC_2"/>
    <property type="match status" value="1"/>
</dbReference>
<evidence type="ECO:0000259" key="7">
    <source>
        <dbReference type="PROSITE" id="PS50111"/>
    </source>
</evidence>
<feature type="domain" description="PAS" evidence="8">
    <location>
        <begin position="25"/>
        <end position="76"/>
    </location>
</feature>
<dbReference type="SMART" id="SM00283">
    <property type="entry name" value="MA"/>
    <property type="match status" value="1"/>
</dbReference>
<proteinExistence type="inferred from homology"/>
<sequence>MRNNGHITGKEVPVQPGEEIVSSTDTQGKIEYCNDTFSRIAGYEQDELIGQHHNILRHPDMPAETFALLWQALKGRKPWMGIIKNRCKNGDHYWVSAYVTPVGKRGNVSGYESVRVQADRKTIGRAERAYKRLSAGKPACPLLKALMQRNQTGLLVTFALLLLTTIYHLATGQNLTGYTAGGVVSVIAGAVAQWGHTMTLSAALARARATHCDQIAAYIYTGRADSAGEIELAQLAIAARLRTALGRFQESASELKNQALTAQQQTQVTFARMAEQQAQTANVAHAMSQMSQAVQEVAQGASETSKTTGDAIKEVARGNEVITHANTAINELSSTVTALNKVLERLTEGSGKIASVADVIRAVAEQTNLLALNAAIEAARAGEQGRGFAVVADEVRTLAQRTQRSTEDIQAIIGELSESTQLAGDNMEQCQHLVDRSVSEMVNVSDALTAITNAVSAIDLLSHQIAAAAEEQSATATDIDNNTRAITQIADDTRTDIDAASRANNDMAERASDQFDLVHRFG</sequence>
<keyword evidence="10" id="KW-1185">Reference proteome</keyword>
<dbReference type="NCBIfam" id="TIGR00229">
    <property type="entry name" value="sensory_box"/>
    <property type="match status" value="1"/>
</dbReference>
<name>A0ABV7HMS2_9GAMM</name>
<comment type="caution">
    <text evidence="9">The sequence shown here is derived from an EMBL/GenBank/DDBJ whole genome shotgun (WGS) entry which is preliminary data.</text>
</comment>
<evidence type="ECO:0000256" key="5">
    <source>
        <dbReference type="SAM" id="Coils"/>
    </source>
</evidence>
<comment type="similarity">
    <text evidence="3">Belongs to the methyl-accepting chemotaxis (MCP) protein family.</text>
</comment>
<dbReference type="InterPro" id="IPR000014">
    <property type="entry name" value="PAS"/>
</dbReference>
<evidence type="ECO:0000313" key="9">
    <source>
        <dbReference type="EMBL" id="MFC3155160.1"/>
    </source>
</evidence>
<dbReference type="InterPro" id="IPR004089">
    <property type="entry name" value="MCPsignal_dom"/>
</dbReference>
<protein>
    <submittedName>
        <fullName evidence="9">Methyl-accepting chemotaxis protein</fullName>
    </submittedName>
</protein>
<comment type="subcellular location">
    <subcellularLocation>
        <location evidence="1">Membrane</location>
    </subcellularLocation>
</comment>
<dbReference type="PANTHER" id="PTHR32089:SF74">
    <property type="entry name" value="METHYL-ACCEPTING CHEMOTAXIS PROTEIN AER"/>
    <property type="match status" value="1"/>
</dbReference>
<evidence type="ECO:0000256" key="3">
    <source>
        <dbReference type="ARBA" id="ARBA00029447"/>
    </source>
</evidence>
<feature type="coiled-coil region" evidence="5">
    <location>
        <begin position="238"/>
        <end position="265"/>
    </location>
</feature>
<keyword evidence="2 4" id="KW-0807">Transducer</keyword>
<evidence type="ECO:0000256" key="2">
    <source>
        <dbReference type="ARBA" id="ARBA00023224"/>
    </source>
</evidence>
<dbReference type="RefSeq" id="WP_382415720.1">
    <property type="nucleotide sequence ID" value="NZ_AP031500.1"/>
</dbReference>
<dbReference type="InterPro" id="IPR013655">
    <property type="entry name" value="PAS_fold_3"/>
</dbReference>
<evidence type="ECO:0000259" key="8">
    <source>
        <dbReference type="PROSITE" id="PS50112"/>
    </source>
</evidence>
<dbReference type="PROSITE" id="PS50112">
    <property type="entry name" value="PAS"/>
    <property type="match status" value="1"/>
</dbReference>
<reference evidence="10" key="1">
    <citation type="journal article" date="2019" name="Int. J. Syst. Evol. Microbiol.">
        <title>The Global Catalogue of Microorganisms (GCM) 10K type strain sequencing project: providing services to taxonomists for standard genome sequencing and annotation.</title>
        <authorList>
            <consortium name="The Broad Institute Genomics Platform"/>
            <consortium name="The Broad Institute Genome Sequencing Center for Infectious Disease"/>
            <person name="Wu L."/>
            <person name="Ma J."/>
        </authorList>
    </citation>
    <scope>NUCLEOTIDE SEQUENCE [LARGE SCALE GENOMIC DNA]</scope>
    <source>
        <strain evidence="10">KCTC 52141</strain>
    </source>
</reference>
<dbReference type="Proteomes" id="UP001595548">
    <property type="component" value="Unassembled WGS sequence"/>
</dbReference>
<dbReference type="EMBL" id="JBHRTL010000006">
    <property type="protein sequence ID" value="MFC3155160.1"/>
    <property type="molecule type" value="Genomic_DNA"/>
</dbReference>
<organism evidence="9 10">
    <name type="scientific">Gilvimarinus japonicus</name>
    <dbReference type="NCBI Taxonomy" id="1796469"/>
    <lineage>
        <taxon>Bacteria</taxon>
        <taxon>Pseudomonadati</taxon>
        <taxon>Pseudomonadota</taxon>
        <taxon>Gammaproteobacteria</taxon>
        <taxon>Cellvibrionales</taxon>
        <taxon>Cellvibrionaceae</taxon>
        <taxon>Gilvimarinus</taxon>
    </lineage>
</organism>
<dbReference type="CDD" id="cd00130">
    <property type="entry name" value="PAS"/>
    <property type="match status" value="1"/>
</dbReference>
<keyword evidence="6" id="KW-0472">Membrane</keyword>
<dbReference type="SUPFAM" id="SSF55785">
    <property type="entry name" value="PYP-like sensor domain (PAS domain)"/>
    <property type="match status" value="1"/>
</dbReference>
<evidence type="ECO:0000256" key="6">
    <source>
        <dbReference type="SAM" id="Phobius"/>
    </source>
</evidence>
<keyword evidence="6" id="KW-1133">Transmembrane helix</keyword>
<dbReference type="SMART" id="SM00091">
    <property type="entry name" value="PAS"/>
    <property type="match status" value="1"/>
</dbReference>
<dbReference type="SUPFAM" id="SSF58104">
    <property type="entry name" value="Methyl-accepting chemotaxis protein (MCP) signaling domain"/>
    <property type="match status" value="1"/>
</dbReference>